<keyword evidence="2" id="KW-1185">Reference proteome</keyword>
<dbReference type="AlphaFoldDB" id="A0A6J5VYF4"/>
<sequence length="77" mass="8264">MREVAEGGMAHAEIFIVAPQGVVSSSELPNCRMAMPGMTHLGTTSLTGQILLPFDRQFSAWQLPIGAPQRMNVPVQG</sequence>
<reference evidence="2" key="1">
    <citation type="journal article" date="2020" name="Genome Biol.">
        <title>Gamete binning: chromosome-level and haplotype-resolved genome assembly enabled by high-throughput single-cell sequencing of gamete genomes.</title>
        <authorList>
            <person name="Campoy J.A."/>
            <person name="Sun H."/>
            <person name="Goel M."/>
            <person name="Jiao W.-B."/>
            <person name="Folz-Donahue K."/>
            <person name="Wang N."/>
            <person name="Rubio M."/>
            <person name="Liu C."/>
            <person name="Kukat C."/>
            <person name="Ruiz D."/>
            <person name="Huettel B."/>
            <person name="Schneeberger K."/>
        </authorList>
    </citation>
    <scope>NUCLEOTIDE SEQUENCE [LARGE SCALE GENOMIC DNA]</scope>
    <source>
        <strain evidence="2">cv. Rojo Pasion</strain>
    </source>
</reference>
<gene>
    <name evidence="1" type="ORF">ORAREDHAP_LOCUS1486</name>
</gene>
<evidence type="ECO:0000313" key="1">
    <source>
        <dbReference type="EMBL" id="CAB4292862.1"/>
    </source>
</evidence>
<organism evidence="1 2">
    <name type="scientific">Prunus armeniaca</name>
    <name type="common">Apricot</name>
    <name type="synonym">Armeniaca vulgaris</name>
    <dbReference type="NCBI Taxonomy" id="36596"/>
    <lineage>
        <taxon>Eukaryota</taxon>
        <taxon>Viridiplantae</taxon>
        <taxon>Streptophyta</taxon>
        <taxon>Embryophyta</taxon>
        <taxon>Tracheophyta</taxon>
        <taxon>Spermatophyta</taxon>
        <taxon>Magnoliopsida</taxon>
        <taxon>eudicotyledons</taxon>
        <taxon>Gunneridae</taxon>
        <taxon>Pentapetalae</taxon>
        <taxon>rosids</taxon>
        <taxon>fabids</taxon>
        <taxon>Rosales</taxon>
        <taxon>Rosaceae</taxon>
        <taxon>Amygdaloideae</taxon>
        <taxon>Amygdaleae</taxon>
        <taxon>Prunus</taxon>
    </lineage>
</organism>
<name>A0A6J5VYF4_PRUAR</name>
<dbReference type="Proteomes" id="UP000507245">
    <property type="component" value="Unassembled WGS sequence"/>
</dbReference>
<protein>
    <submittedName>
        <fullName evidence="1">Uncharacterized protein</fullName>
    </submittedName>
</protein>
<evidence type="ECO:0000313" key="2">
    <source>
        <dbReference type="Proteomes" id="UP000507245"/>
    </source>
</evidence>
<dbReference type="EMBL" id="CAEKKB010000001">
    <property type="protein sequence ID" value="CAB4292862.1"/>
    <property type="molecule type" value="Genomic_DNA"/>
</dbReference>
<accession>A0A6J5VYF4</accession>
<proteinExistence type="predicted"/>